<dbReference type="PANTHER" id="PTHR33064">
    <property type="entry name" value="POL PROTEIN"/>
    <property type="match status" value="1"/>
</dbReference>
<dbReference type="InterPro" id="IPR043502">
    <property type="entry name" value="DNA/RNA_pol_sf"/>
</dbReference>
<dbReference type="AlphaFoldDB" id="A0A2K3K2Q1"/>
<evidence type="ECO:0000313" key="3">
    <source>
        <dbReference type="Proteomes" id="UP000236291"/>
    </source>
</evidence>
<dbReference type="EMBL" id="ASHM01137302">
    <property type="protein sequence ID" value="PNX60554.1"/>
    <property type="molecule type" value="Genomic_DNA"/>
</dbReference>
<evidence type="ECO:0000313" key="2">
    <source>
        <dbReference type="EMBL" id="PNX60554.1"/>
    </source>
</evidence>
<dbReference type="STRING" id="57577.A0A2K3K2Q1"/>
<gene>
    <name evidence="2" type="ORF">L195_g060238</name>
</gene>
<accession>A0A2K3K2Q1</accession>
<evidence type="ECO:0000259" key="1">
    <source>
        <dbReference type="Pfam" id="PF17919"/>
    </source>
</evidence>
<feature type="domain" description="Reverse transcriptase/retrotransposon-derived protein RNase H-like" evidence="1">
    <location>
        <begin position="48"/>
        <end position="108"/>
    </location>
</feature>
<protein>
    <recommendedName>
        <fullName evidence="1">Reverse transcriptase/retrotransposon-derived protein RNase H-like domain-containing protein</fullName>
    </recommendedName>
</protein>
<dbReference type="Proteomes" id="UP000236291">
    <property type="component" value="Unassembled WGS sequence"/>
</dbReference>
<dbReference type="FunFam" id="3.30.70.270:FF:000020">
    <property type="entry name" value="Transposon Tf2-6 polyprotein-like Protein"/>
    <property type="match status" value="1"/>
</dbReference>
<reference evidence="2 3" key="1">
    <citation type="journal article" date="2014" name="Am. J. Bot.">
        <title>Genome assembly and annotation for red clover (Trifolium pratense; Fabaceae).</title>
        <authorList>
            <person name="Istvanek J."/>
            <person name="Jaros M."/>
            <person name="Krenek A."/>
            <person name="Repkova J."/>
        </authorList>
    </citation>
    <scope>NUCLEOTIDE SEQUENCE [LARGE SCALE GENOMIC DNA]</scope>
    <source>
        <strain evidence="3">cv. Tatra</strain>
        <tissue evidence="2">Young leaves</tissue>
    </source>
</reference>
<name>A0A2K3K2Q1_TRIPR</name>
<dbReference type="Gene3D" id="3.30.70.270">
    <property type="match status" value="1"/>
</dbReference>
<proteinExistence type="predicted"/>
<feature type="non-terminal residue" evidence="2">
    <location>
        <position position="108"/>
    </location>
</feature>
<comment type="caution">
    <text evidence="2">The sequence shown here is derived from an EMBL/GenBank/DDBJ whole genome shotgun (WGS) entry which is preliminary data.</text>
</comment>
<organism evidence="2 3">
    <name type="scientific">Trifolium pratense</name>
    <name type="common">Red clover</name>
    <dbReference type="NCBI Taxonomy" id="57577"/>
    <lineage>
        <taxon>Eukaryota</taxon>
        <taxon>Viridiplantae</taxon>
        <taxon>Streptophyta</taxon>
        <taxon>Embryophyta</taxon>
        <taxon>Tracheophyta</taxon>
        <taxon>Spermatophyta</taxon>
        <taxon>Magnoliopsida</taxon>
        <taxon>eudicotyledons</taxon>
        <taxon>Gunneridae</taxon>
        <taxon>Pentapetalae</taxon>
        <taxon>rosids</taxon>
        <taxon>fabids</taxon>
        <taxon>Fabales</taxon>
        <taxon>Fabaceae</taxon>
        <taxon>Papilionoideae</taxon>
        <taxon>50 kb inversion clade</taxon>
        <taxon>NPAAA clade</taxon>
        <taxon>Hologalegina</taxon>
        <taxon>IRL clade</taxon>
        <taxon>Trifolieae</taxon>
        <taxon>Trifolium</taxon>
    </lineage>
</organism>
<dbReference type="InterPro" id="IPR043128">
    <property type="entry name" value="Rev_trsase/Diguanyl_cyclase"/>
</dbReference>
<dbReference type="InterPro" id="IPR051320">
    <property type="entry name" value="Viral_Replic_Matur_Polypro"/>
</dbReference>
<dbReference type="PANTHER" id="PTHR33064:SF40">
    <property type="entry name" value="REVERSE TRANSCRIPTASE_RETROTRANSPOSON-DERIVED PROTEIN RNASE H-LIKE DOMAIN-CONTAINING PROTEIN"/>
    <property type="match status" value="1"/>
</dbReference>
<sequence>MLKWPIPKELKSLRGFLGLAGYYRKFVKSYSKIAWPLTQLLKKDNLKWNEEAQLAFYQLKQAMTTIPVLAKPDFNKEFIVETDASGKGIGAVLMQEGRPIAYMSQTLS</sequence>
<dbReference type="Pfam" id="PF17919">
    <property type="entry name" value="RT_RNaseH_2"/>
    <property type="match status" value="1"/>
</dbReference>
<reference evidence="2 3" key="2">
    <citation type="journal article" date="2017" name="Front. Plant Sci.">
        <title>Gene Classification and Mining of Molecular Markers Useful in Red Clover (Trifolium pratense) Breeding.</title>
        <authorList>
            <person name="Istvanek J."/>
            <person name="Dluhosova J."/>
            <person name="Dluhos P."/>
            <person name="Patkova L."/>
            <person name="Nedelnik J."/>
            <person name="Repkova J."/>
        </authorList>
    </citation>
    <scope>NUCLEOTIDE SEQUENCE [LARGE SCALE GENOMIC DNA]</scope>
    <source>
        <strain evidence="3">cv. Tatra</strain>
        <tissue evidence="2">Young leaves</tissue>
    </source>
</reference>
<dbReference type="SUPFAM" id="SSF56672">
    <property type="entry name" value="DNA/RNA polymerases"/>
    <property type="match status" value="1"/>
</dbReference>
<dbReference type="InterPro" id="IPR041577">
    <property type="entry name" value="RT_RNaseH_2"/>
</dbReference>